<dbReference type="EnsemblMetazoa" id="ACOM028484-RA">
    <property type="protein sequence ID" value="ACOM028484-PA.1"/>
    <property type="gene ID" value="ACOM028484"/>
</dbReference>
<accession>A0A8W7PAL4</accession>
<feature type="compositionally biased region" description="Polar residues" evidence="1">
    <location>
        <begin position="509"/>
        <end position="523"/>
    </location>
</feature>
<evidence type="ECO:0000313" key="2">
    <source>
        <dbReference type="EnsemblMetazoa" id="ACOM028484-PA.1"/>
    </source>
</evidence>
<reference evidence="2" key="1">
    <citation type="submission" date="2022-08" db="UniProtKB">
        <authorList>
            <consortium name="EnsemblMetazoa"/>
        </authorList>
    </citation>
    <scope>IDENTIFICATION</scope>
</reference>
<organism evidence="2">
    <name type="scientific">Anopheles coluzzii</name>
    <name type="common">African malaria mosquito</name>
    <dbReference type="NCBI Taxonomy" id="1518534"/>
    <lineage>
        <taxon>Eukaryota</taxon>
        <taxon>Metazoa</taxon>
        <taxon>Ecdysozoa</taxon>
        <taxon>Arthropoda</taxon>
        <taxon>Hexapoda</taxon>
        <taxon>Insecta</taxon>
        <taxon>Pterygota</taxon>
        <taxon>Neoptera</taxon>
        <taxon>Endopterygota</taxon>
        <taxon>Diptera</taxon>
        <taxon>Nematocera</taxon>
        <taxon>Culicoidea</taxon>
        <taxon>Culicidae</taxon>
        <taxon>Anophelinae</taxon>
        <taxon>Anopheles</taxon>
    </lineage>
</organism>
<name>A0A8W7PAL4_ANOCL</name>
<dbReference type="AlphaFoldDB" id="A0A8W7PAL4"/>
<sequence>MSSELMSSVKRPKNILLGIWCCVWSLLLGTFTSHQRLSIRCRFDSAFIWLSNRANRIKPYPLDWPVFESFLICTTSSSPNVSKYSRKLSSVVFHGSPSTIRSVVVRFRLSMRFVFGVEFSSLSSLLRLFSFGNTHMYTWLPQPESGENGCSLLSFSRTPRIALLSGLRYFSPQAPLSFAFSAATLLPPAGPLAGPGAPAVGFTFPVLLPLPVVDGVLGSSRGPGVAGATRGNGRGMTMGFGVDGGLPGLQTGSGASSSTSGSRSIESKSLIVYWRGSFGSNRAGAGRSSLLDRWFWKVCMRSVCFSSCSTVLKLLPSGCAGSGVLAVVGLCVSAVTSGCSEEVALSTLSRLRNASAVSTTCALCRNGESISLSAIVTLPSLLMFTLMKHCGCFGSGRGGGGGTGGRRTSLAPFRSPLALLLGTAGGTTAVGDAGGTTMWPYFRSRKRFSTTRSCAITSVRLTISVTKLTIIRMPPTVSVGTSTFSSTSGILLPDRPAGPLSIDPPSPGPSQNGGAKPGSQWQWPSLLHTPRPLQSAGHSSPMSCSSCSRLMATHC</sequence>
<evidence type="ECO:0000256" key="1">
    <source>
        <dbReference type="SAM" id="MobiDB-lite"/>
    </source>
</evidence>
<feature type="region of interest" description="Disordered" evidence="1">
    <location>
        <begin position="483"/>
        <end position="547"/>
    </location>
</feature>
<protein>
    <submittedName>
        <fullName evidence="2">Uncharacterized protein</fullName>
    </submittedName>
</protein>
<dbReference type="Proteomes" id="UP000075882">
    <property type="component" value="Unassembled WGS sequence"/>
</dbReference>
<proteinExistence type="predicted"/>